<sequence>MESQNSGSGNENAFFVLGFNARLSSKTKPPHPEAASMLYLSTRSRETSSPSIWGEAVCMALVKGTVMPDMAPSLNVLMEGRSPDPPSLGGPNGAVLKCSLYPRCLTLRWNDIVRIRCSITLLRHRFMGYRDADSQEFDPGQSPGCTPRRNLHPARTFTALCSPSSSSR</sequence>
<dbReference type="EMBL" id="LUEZ02000095">
    <property type="protein sequence ID" value="RDB14969.1"/>
    <property type="molecule type" value="Genomic_DNA"/>
</dbReference>
<name>A0A369IYZ9_HYPMA</name>
<dbReference type="Proteomes" id="UP000076154">
    <property type="component" value="Unassembled WGS sequence"/>
</dbReference>
<dbReference type="AlphaFoldDB" id="A0A369IYZ9"/>
<organism evidence="1 2">
    <name type="scientific">Hypsizygus marmoreus</name>
    <name type="common">White beech mushroom</name>
    <name type="synonym">Agaricus marmoreus</name>
    <dbReference type="NCBI Taxonomy" id="39966"/>
    <lineage>
        <taxon>Eukaryota</taxon>
        <taxon>Fungi</taxon>
        <taxon>Dikarya</taxon>
        <taxon>Basidiomycota</taxon>
        <taxon>Agaricomycotina</taxon>
        <taxon>Agaricomycetes</taxon>
        <taxon>Agaricomycetidae</taxon>
        <taxon>Agaricales</taxon>
        <taxon>Tricholomatineae</taxon>
        <taxon>Lyophyllaceae</taxon>
        <taxon>Hypsizygus</taxon>
    </lineage>
</organism>
<reference evidence="1" key="1">
    <citation type="submission" date="2018-04" db="EMBL/GenBank/DDBJ databases">
        <title>Whole genome sequencing of Hypsizygus marmoreus.</title>
        <authorList>
            <person name="Choi I.-G."/>
            <person name="Min B."/>
            <person name="Kim J.-G."/>
            <person name="Kim S."/>
            <person name="Oh Y.-L."/>
            <person name="Kong W.-S."/>
            <person name="Park H."/>
            <person name="Jeong J."/>
            <person name="Song E.-S."/>
        </authorList>
    </citation>
    <scope>NUCLEOTIDE SEQUENCE [LARGE SCALE GENOMIC DNA]</scope>
    <source>
        <strain evidence="1">51987-8</strain>
    </source>
</reference>
<protein>
    <submittedName>
        <fullName evidence="1">Uncharacterized protein</fullName>
    </submittedName>
</protein>
<proteinExistence type="predicted"/>
<evidence type="ECO:0000313" key="1">
    <source>
        <dbReference type="EMBL" id="RDB14969.1"/>
    </source>
</evidence>
<keyword evidence="2" id="KW-1185">Reference proteome</keyword>
<evidence type="ECO:0000313" key="2">
    <source>
        <dbReference type="Proteomes" id="UP000076154"/>
    </source>
</evidence>
<gene>
    <name evidence="1" type="ORF">Hypma_016175</name>
</gene>
<dbReference type="InParanoid" id="A0A369IYZ9"/>
<comment type="caution">
    <text evidence="1">The sequence shown here is derived from an EMBL/GenBank/DDBJ whole genome shotgun (WGS) entry which is preliminary data.</text>
</comment>
<accession>A0A369IYZ9</accession>